<evidence type="ECO:0000256" key="3">
    <source>
        <dbReference type="ARBA" id="ARBA00022723"/>
    </source>
</evidence>
<evidence type="ECO:0000259" key="6">
    <source>
        <dbReference type="Pfam" id="PF00107"/>
    </source>
</evidence>
<dbReference type="InterPro" id="IPR036291">
    <property type="entry name" value="NAD(P)-bd_dom_sf"/>
</dbReference>
<reference evidence="7 8" key="1">
    <citation type="submission" date="2022-07" db="EMBL/GenBank/DDBJ databases">
        <title>Methylomonas rivi sp. nov., Methylomonas rosea sp. nov., Methylomonas aureus sp. nov. and Methylomonas subterranea sp. nov., four novel methanotrophs isolated from a freshwater creek and the deep terrestrial subsurface.</title>
        <authorList>
            <person name="Abin C."/>
            <person name="Sankaranarayanan K."/>
            <person name="Garner C."/>
            <person name="Sindelar R."/>
            <person name="Kotary K."/>
            <person name="Garner R."/>
            <person name="Barclay S."/>
            <person name="Lawson P."/>
            <person name="Krumholz L."/>
        </authorList>
    </citation>
    <scope>NUCLEOTIDE SEQUENCE [LARGE SCALE GENOMIC DNA]</scope>
    <source>
        <strain evidence="7 8">SURF-1</strain>
    </source>
</reference>
<dbReference type="Pfam" id="PF00107">
    <property type="entry name" value="ADH_zinc_N"/>
    <property type="match status" value="1"/>
</dbReference>
<evidence type="ECO:0000256" key="2">
    <source>
        <dbReference type="ARBA" id="ARBA00008072"/>
    </source>
</evidence>
<dbReference type="InterPro" id="IPR013149">
    <property type="entry name" value="ADH-like_C"/>
</dbReference>
<dbReference type="PANTHER" id="PTHR43350">
    <property type="entry name" value="NAD-DEPENDENT ALCOHOL DEHYDROGENASE"/>
    <property type="match status" value="1"/>
</dbReference>
<dbReference type="Gene3D" id="3.90.180.10">
    <property type="entry name" value="Medium-chain alcohol dehydrogenases, catalytic domain"/>
    <property type="match status" value="2"/>
</dbReference>
<dbReference type="CDD" id="cd08255">
    <property type="entry name" value="2-desacetyl-2-hydroxyethyl_bacteriochlorophyllide_like"/>
    <property type="match status" value="1"/>
</dbReference>
<dbReference type="Proteomes" id="UP001524569">
    <property type="component" value="Unassembled WGS sequence"/>
</dbReference>
<gene>
    <name evidence="7" type="ORF">NP603_19960</name>
</gene>
<dbReference type="RefSeq" id="WP_256612616.1">
    <property type="nucleotide sequence ID" value="NZ_JANIBM010000046.1"/>
</dbReference>
<keyword evidence="3" id="KW-0479">Metal-binding</keyword>
<comment type="similarity">
    <text evidence="2">Belongs to the zinc-containing alcohol dehydrogenase family.</text>
</comment>
<comment type="caution">
    <text evidence="7">The sequence shown here is derived from an EMBL/GenBank/DDBJ whole genome shotgun (WGS) entry which is preliminary data.</text>
</comment>
<sequence>MLADQLWFTAPHRVELRRQLLPEPRGKKLLVKTQYSAISAGSELLAYRGQLPGDISLDANLAALRQTTAYPLPYGYACVGRVAQLGENVDAAWLGKQVFSFQPHASHFIATPEQLLPVPDDIPAEAAVFLANAETAVNLAHDGAPLLGERIVVLGQGIVGLLLTGLLAAVPLAQLHAADTIARRRELALALGASRAFDPNCNTELATIQQDLRLPVDLAAPALSGADVLFELSGRPEALNLAIDLCGYGGRIVIGSWYGSKSAPIALGGAAHRNRIRFITSQVSTIAPALSGRWDKARRFETAWQTIRRLQPQQWITHRFDLPAASELYRLLDQAPESVVQAVFVY</sequence>
<comment type="cofactor">
    <cofactor evidence="1">
        <name>Zn(2+)</name>
        <dbReference type="ChEBI" id="CHEBI:29105"/>
    </cofactor>
</comment>
<dbReference type="SUPFAM" id="SSF51735">
    <property type="entry name" value="NAD(P)-binding Rossmann-fold domains"/>
    <property type="match status" value="1"/>
</dbReference>
<proteinExistence type="inferred from homology"/>
<evidence type="ECO:0000256" key="1">
    <source>
        <dbReference type="ARBA" id="ARBA00001947"/>
    </source>
</evidence>
<keyword evidence="8" id="KW-1185">Reference proteome</keyword>
<dbReference type="SUPFAM" id="SSF50129">
    <property type="entry name" value="GroES-like"/>
    <property type="match status" value="1"/>
</dbReference>
<feature type="domain" description="Alcohol dehydrogenase-like C-terminal" evidence="6">
    <location>
        <begin position="159"/>
        <end position="285"/>
    </location>
</feature>
<keyword evidence="4" id="KW-0862">Zinc</keyword>
<evidence type="ECO:0000256" key="4">
    <source>
        <dbReference type="ARBA" id="ARBA00022833"/>
    </source>
</evidence>
<accession>A0ABT1UMD0</accession>
<evidence type="ECO:0000313" key="8">
    <source>
        <dbReference type="Proteomes" id="UP001524569"/>
    </source>
</evidence>
<keyword evidence="5" id="KW-0560">Oxidoreductase</keyword>
<organism evidence="7 8">
    <name type="scientific">Methylomonas aurea</name>
    <dbReference type="NCBI Taxonomy" id="2952224"/>
    <lineage>
        <taxon>Bacteria</taxon>
        <taxon>Pseudomonadati</taxon>
        <taxon>Pseudomonadota</taxon>
        <taxon>Gammaproteobacteria</taxon>
        <taxon>Methylococcales</taxon>
        <taxon>Methylococcaceae</taxon>
        <taxon>Methylomonas</taxon>
    </lineage>
</organism>
<dbReference type="Gene3D" id="3.40.50.720">
    <property type="entry name" value="NAD(P)-binding Rossmann-like Domain"/>
    <property type="match status" value="1"/>
</dbReference>
<dbReference type="PANTHER" id="PTHR43350:SF19">
    <property type="entry name" value="D-GULOSIDE 3-DEHYDROGENASE"/>
    <property type="match status" value="1"/>
</dbReference>
<protein>
    <submittedName>
        <fullName evidence="7">Zinc-binding alcohol dehydrogenase</fullName>
    </submittedName>
</protein>
<dbReference type="InterPro" id="IPR011032">
    <property type="entry name" value="GroES-like_sf"/>
</dbReference>
<dbReference type="EMBL" id="JANIBM010000046">
    <property type="protein sequence ID" value="MCQ8183398.1"/>
    <property type="molecule type" value="Genomic_DNA"/>
</dbReference>
<evidence type="ECO:0000256" key="5">
    <source>
        <dbReference type="ARBA" id="ARBA00023002"/>
    </source>
</evidence>
<evidence type="ECO:0000313" key="7">
    <source>
        <dbReference type="EMBL" id="MCQ8183398.1"/>
    </source>
</evidence>
<name>A0ABT1UMD0_9GAMM</name>